<dbReference type="Proteomes" id="UP000784294">
    <property type="component" value="Unassembled WGS sequence"/>
</dbReference>
<evidence type="ECO:0000256" key="1">
    <source>
        <dbReference type="SAM" id="MobiDB-lite"/>
    </source>
</evidence>
<evidence type="ECO:0000313" key="3">
    <source>
        <dbReference type="Proteomes" id="UP000784294"/>
    </source>
</evidence>
<comment type="caution">
    <text evidence="2">The sequence shown here is derived from an EMBL/GenBank/DDBJ whole genome shotgun (WGS) entry which is preliminary data.</text>
</comment>
<accession>A0A3S5FBP4</accession>
<evidence type="ECO:0000313" key="2">
    <source>
        <dbReference type="EMBL" id="VEL07486.1"/>
    </source>
</evidence>
<keyword evidence="3" id="KW-1185">Reference proteome</keyword>
<organism evidence="2 3">
    <name type="scientific">Protopolystoma xenopodis</name>
    <dbReference type="NCBI Taxonomy" id="117903"/>
    <lineage>
        <taxon>Eukaryota</taxon>
        <taxon>Metazoa</taxon>
        <taxon>Spiralia</taxon>
        <taxon>Lophotrochozoa</taxon>
        <taxon>Platyhelminthes</taxon>
        <taxon>Monogenea</taxon>
        <taxon>Polyopisthocotylea</taxon>
        <taxon>Polystomatidea</taxon>
        <taxon>Polystomatidae</taxon>
        <taxon>Protopolystoma</taxon>
    </lineage>
</organism>
<proteinExistence type="predicted"/>
<dbReference type="AlphaFoldDB" id="A0A3S5FBP4"/>
<sequence>MTPKGYLGTRHIRFTRASLRERQSSGQTLSTPPSPPASLGDRHRGTGLGENMSQRLHQVGSSLCPHQQNTNDPFEDSSSAWCYLIFIPRRSSDCFVVVTETRPVRPLSPYPLESAAMSGGLFIYLSRFTTFRPPPLARPKRPHHDSGLYSLQISPSSNANASSSFRPPILTPLGRSSFQPVPSAYQMRHCPYSAVSTDPAPHPIGRKRECLPQYVHVYKMMDRQLLEHTPQGSGGLWIKNLWINGPNILVCWTRSLMEMLNHGLWNVQIKVSLFDDFGSVAPGSVVAHIRELMDHGPKELFMAAGSQALWMRWLLDQLTRGSGDLGKRISWITTSCISRPMDQELMDRMLVDQRLWAHEPHGSERCLIRGDCRIVDPVIANALLAAGKIVSPRYSISQIASNRRLMELVCCRGSGLTHARREAFSVAIPHGATQWKIQTQGMPKAEARRPYFASYIHLFLDQSIELTSHTFKEEAPADEDEAVSMVGSHVLAWTRGQASELGLSKRNEIILKPY</sequence>
<gene>
    <name evidence="2" type="ORF">PXEA_LOCUS926</name>
</gene>
<reference evidence="2" key="1">
    <citation type="submission" date="2018-11" db="EMBL/GenBank/DDBJ databases">
        <authorList>
            <consortium name="Pathogen Informatics"/>
        </authorList>
    </citation>
    <scope>NUCLEOTIDE SEQUENCE</scope>
</reference>
<dbReference type="EMBL" id="CAAALY010001860">
    <property type="protein sequence ID" value="VEL07486.1"/>
    <property type="molecule type" value="Genomic_DNA"/>
</dbReference>
<protein>
    <submittedName>
        <fullName evidence="2">Uncharacterized protein</fullName>
    </submittedName>
</protein>
<name>A0A3S5FBP4_9PLAT</name>
<feature type="region of interest" description="Disordered" evidence="1">
    <location>
        <begin position="1"/>
        <end position="49"/>
    </location>
</feature>